<accession>A0ABR4L5X0</accession>
<evidence type="ECO:0000313" key="1">
    <source>
        <dbReference type="EMBL" id="KAL2859796.1"/>
    </source>
</evidence>
<organism evidence="1 2">
    <name type="scientific">Aspergillus lucknowensis</name>
    <dbReference type="NCBI Taxonomy" id="176173"/>
    <lineage>
        <taxon>Eukaryota</taxon>
        <taxon>Fungi</taxon>
        <taxon>Dikarya</taxon>
        <taxon>Ascomycota</taxon>
        <taxon>Pezizomycotina</taxon>
        <taxon>Eurotiomycetes</taxon>
        <taxon>Eurotiomycetidae</taxon>
        <taxon>Eurotiales</taxon>
        <taxon>Aspergillaceae</taxon>
        <taxon>Aspergillus</taxon>
        <taxon>Aspergillus subgen. Nidulantes</taxon>
    </lineage>
</organism>
<evidence type="ECO:0000313" key="2">
    <source>
        <dbReference type="Proteomes" id="UP001610432"/>
    </source>
</evidence>
<dbReference type="RefSeq" id="XP_070880352.1">
    <property type="nucleotide sequence ID" value="XM_071027583.1"/>
</dbReference>
<keyword evidence="2" id="KW-1185">Reference proteome</keyword>
<dbReference type="GeneID" id="98142655"/>
<proteinExistence type="predicted"/>
<reference evidence="1 2" key="1">
    <citation type="submission" date="2024-07" db="EMBL/GenBank/DDBJ databases">
        <title>Section-level genome sequencing and comparative genomics of Aspergillus sections Usti and Cavernicolus.</title>
        <authorList>
            <consortium name="Lawrence Berkeley National Laboratory"/>
            <person name="Nybo J.L."/>
            <person name="Vesth T.C."/>
            <person name="Theobald S."/>
            <person name="Frisvad J.C."/>
            <person name="Larsen T.O."/>
            <person name="Kjaerboelling I."/>
            <person name="Rothschild-Mancinelli K."/>
            <person name="Lyhne E.K."/>
            <person name="Kogle M.E."/>
            <person name="Barry K."/>
            <person name="Clum A."/>
            <person name="Na H."/>
            <person name="Ledsgaard L."/>
            <person name="Lin J."/>
            <person name="Lipzen A."/>
            <person name="Kuo A."/>
            <person name="Riley R."/>
            <person name="Mondo S."/>
            <person name="Labutti K."/>
            <person name="Haridas S."/>
            <person name="Pangalinan J."/>
            <person name="Salamov A.A."/>
            <person name="Simmons B.A."/>
            <person name="Magnuson J.K."/>
            <person name="Chen J."/>
            <person name="Drula E."/>
            <person name="Henrissat B."/>
            <person name="Wiebenga A."/>
            <person name="Lubbers R.J."/>
            <person name="Gomes A.C."/>
            <person name="Macurrencykelacurrency M.R."/>
            <person name="Stajich J."/>
            <person name="Grigoriev I.V."/>
            <person name="Mortensen U.H."/>
            <person name="De Vries R.P."/>
            <person name="Baker S.E."/>
            <person name="Andersen M.R."/>
        </authorList>
    </citation>
    <scope>NUCLEOTIDE SEQUENCE [LARGE SCALE GENOMIC DNA]</scope>
    <source>
        <strain evidence="1 2">CBS 449.75</strain>
    </source>
</reference>
<comment type="caution">
    <text evidence="1">The sequence shown here is derived from an EMBL/GenBank/DDBJ whole genome shotgun (WGS) entry which is preliminary data.</text>
</comment>
<dbReference type="EMBL" id="JBFXLQ010000119">
    <property type="protein sequence ID" value="KAL2859796.1"/>
    <property type="molecule type" value="Genomic_DNA"/>
</dbReference>
<protein>
    <submittedName>
        <fullName evidence="1">Uncharacterized protein</fullName>
    </submittedName>
</protein>
<sequence>MFSILPGEHVLLRSQLLERLLLGTPLFGFTSYFLYFHLPTYLERIPPIQASSSSSANQVSVNAMVSGKWDVFRFWNDSVNPGSGEWISLVDYVTAYCKLTAASGLKVSDNGHLSPPATVTETRIKTRSHGTKLPPISEAMRWMSQEGSLNMRNSEFKYQA</sequence>
<name>A0ABR4L5X0_9EURO</name>
<dbReference type="Proteomes" id="UP001610432">
    <property type="component" value="Unassembled WGS sequence"/>
</dbReference>
<gene>
    <name evidence="1" type="ORF">BJX67DRAFT_33539</name>
</gene>